<keyword evidence="9" id="KW-0689">Ribosomal protein</keyword>
<evidence type="ECO:0000256" key="6">
    <source>
        <dbReference type="ARBA" id="ARBA00023128"/>
    </source>
</evidence>
<dbReference type="AlphaFoldDB" id="A0A151GV69"/>
<organism evidence="9 10">
    <name type="scientific">Drechmeria coniospora</name>
    <name type="common">Nematophagous fungus</name>
    <name type="synonym">Meria coniospora</name>
    <dbReference type="NCBI Taxonomy" id="98403"/>
    <lineage>
        <taxon>Eukaryota</taxon>
        <taxon>Fungi</taxon>
        <taxon>Dikarya</taxon>
        <taxon>Ascomycota</taxon>
        <taxon>Pezizomycotina</taxon>
        <taxon>Sordariomycetes</taxon>
        <taxon>Hypocreomycetidae</taxon>
        <taxon>Hypocreales</taxon>
        <taxon>Ophiocordycipitaceae</taxon>
        <taxon>Drechmeria</taxon>
    </lineage>
</organism>
<accession>A0A151GV69</accession>
<dbReference type="InterPro" id="IPR052571">
    <property type="entry name" value="Mt_RNA_Methyltransferase"/>
</dbReference>
<feature type="compositionally biased region" description="Basic and acidic residues" evidence="8">
    <location>
        <begin position="697"/>
        <end position="709"/>
    </location>
</feature>
<comment type="caution">
    <text evidence="9">The sequence shown here is derived from an EMBL/GenBank/DDBJ whole genome shotgun (WGS) entry which is preliminary data.</text>
</comment>
<evidence type="ECO:0000256" key="5">
    <source>
        <dbReference type="ARBA" id="ARBA00023014"/>
    </source>
</evidence>
<dbReference type="GO" id="GO:0005763">
    <property type="term" value="C:mitochondrial small ribosomal subunit"/>
    <property type="evidence" value="ECO:0007669"/>
    <property type="project" value="TreeGrafter"/>
</dbReference>
<dbReference type="PANTHER" id="PTHR13184:SF5">
    <property type="entry name" value="METHYLTRANSFERASE-LIKE PROTEIN 17, MITOCHONDRIAL"/>
    <property type="match status" value="1"/>
</dbReference>
<dbReference type="GO" id="GO:0008168">
    <property type="term" value="F:methyltransferase activity"/>
    <property type="evidence" value="ECO:0007669"/>
    <property type="project" value="InterPro"/>
</dbReference>
<evidence type="ECO:0000256" key="3">
    <source>
        <dbReference type="ARBA" id="ARBA00022946"/>
    </source>
</evidence>
<dbReference type="GO" id="GO:0051536">
    <property type="term" value="F:iron-sulfur cluster binding"/>
    <property type="evidence" value="ECO:0007669"/>
    <property type="project" value="UniProtKB-KW"/>
</dbReference>
<feature type="region of interest" description="Disordered" evidence="8">
    <location>
        <begin position="274"/>
        <end position="295"/>
    </location>
</feature>
<sequence length="776" mass="86080">MNAKVARRDCRLAVTTPYSRGLTNSPSRRASQPVLLALRARSRRLFSTSTAFRQHDSVADGGRSVEDMERVVRDAKQRFRDTLPKNYLDEQEYALYERLYGPPLRETAPEDVGIPMHAEPGSAIKGTVLRPLDHGELDHVASTAAHEAAIVGPAPGYVDMVARSQREHDALQRLANDFEAAQRNRQPTEDEVAHAGEADGTEETTVPDWLEPEPDEGRRLSGEARRFHEYTLKGRFHGSPVELTLPRAELTDPIRELLDRSHLKHVKEAAEAAFGGRGLPTSPATPESVRNGRMGGVGLAPDQRHMTEIEADAFIASYLPPAYATVMSVLREVRRRAGRRWIQPRLKQGGLSVLDAGAGGAGLIAWEQIVRAEWDVLKEAGEVSGQPPQGKKTVIAASDRLRHRIKTFLDDTTFLPRLPDYEHSGDMRGQHIDAGDQRQSRKTFDVIIASHLFLKEKQDHYRQAVLNNLWSLLSKDGGVLVVVEKAHPRGFEAVAHVRDTVLNHFLLPPSGQSRVGIDDFNPAFHRELEAGQILAPCTSHGSCPMYVEEGKSKGRKDYCHFHQRFARPKFYSAMLGASAGTQGDVEFSYVTFQRGVAKAGSLSGAEATAKALEGYEMSSEGPDMKSLPRVVLPPLKRKGHVTLDVCTPEGKMERWTVPKSFSKLAYHDARKSQWGDLWALGAKTRVPRNVRLGSGAEEGKKRAADDKKPRRVEIAMDGGRIPAKDRKPKSKEAKKRDLMRDLFAAEAVEERLIEREMDEEDVSEAAVEGGRDVAGR</sequence>
<dbReference type="GO" id="GO:0003735">
    <property type="term" value="F:structural constituent of ribosome"/>
    <property type="evidence" value="ECO:0007669"/>
    <property type="project" value="TreeGrafter"/>
</dbReference>
<feature type="region of interest" description="Disordered" evidence="8">
    <location>
        <begin position="755"/>
        <end position="776"/>
    </location>
</feature>
<dbReference type="InterPro" id="IPR029063">
    <property type="entry name" value="SAM-dependent_MTases_sf"/>
</dbReference>
<dbReference type="GeneID" id="63714705"/>
<dbReference type="RefSeq" id="XP_040660274.1">
    <property type="nucleotide sequence ID" value="XM_040799391.1"/>
</dbReference>
<evidence type="ECO:0000256" key="8">
    <source>
        <dbReference type="SAM" id="MobiDB-lite"/>
    </source>
</evidence>
<feature type="compositionally biased region" description="Basic and acidic residues" evidence="8">
    <location>
        <begin position="180"/>
        <end position="197"/>
    </location>
</feature>
<evidence type="ECO:0000313" key="10">
    <source>
        <dbReference type="Proteomes" id="UP000076580"/>
    </source>
</evidence>
<dbReference type="InterPro" id="IPR015324">
    <property type="entry name" value="Ribosomal_Rsm22-like"/>
</dbReference>
<keyword evidence="2" id="KW-0479">Metal-binding</keyword>
<evidence type="ECO:0000313" key="9">
    <source>
        <dbReference type="EMBL" id="KYK60922.1"/>
    </source>
</evidence>
<evidence type="ECO:0000256" key="7">
    <source>
        <dbReference type="ARBA" id="ARBA00045681"/>
    </source>
</evidence>
<dbReference type="GO" id="GO:0006412">
    <property type="term" value="P:translation"/>
    <property type="evidence" value="ECO:0007669"/>
    <property type="project" value="InterPro"/>
</dbReference>
<keyword evidence="10" id="KW-1185">Reference proteome</keyword>
<feature type="region of interest" description="Disordered" evidence="8">
    <location>
        <begin position="714"/>
        <end position="737"/>
    </location>
</feature>
<comment type="function">
    <text evidence="7">Mitochondrial ribosome (mitoribosome) assembly factor. Binds at the interface of the head and body domains of the mitochondrial small ribosomal subunit (mt-SSU), occluding the mRNA channel and preventing compaction of the head domain towards the body. Probable inactive methyltransferase: retains the characteristic folding and ability to bind S-adenosyl-L-methionine, but it probably lost its methyltransferase activity.</text>
</comment>
<keyword evidence="3" id="KW-0809">Transit peptide</keyword>
<dbReference type="EMBL" id="LAYC01000001">
    <property type="protein sequence ID" value="KYK60922.1"/>
    <property type="molecule type" value="Genomic_DNA"/>
</dbReference>
<dbReference type="GO" id="GO:0046872">
    <property type="term" value="F:metal ion binding"/>
    <property type="evidence" value="ECO:0007669"/>
    <property type="project" value="UniProtKB-KW"/>
</dbReference>
<evidence type="ECO:0000256" key="1">
    <source>
        <dbReference type="ARBA" id="ARBA00004173"/>
    </source>
</evidence>
<protein>
    <submittedName>
        <fullName evidence="9">37S ribosomal protein Rsm22</fullName>
    </submittedName>
</protein>
<feature type="region of interest" description="Disordered" evidence="8">
    <location>
        <begin position="179"/>
        <end position="223"/>
    </location>
</feature>
<gene>
    <name evidence="9" type="ORF">DCS_02062</name>
</gene>
<keyword evidence="4" id="KW-0408">Iron</keyword>
<dbReference type="SUPFAM" id="SSF53335">
    <property type="entry name" value="S-adenosyl-L-methionine-dependent methyltransferases"/>
    <property type="match status" value="1"/>
</dbReference>
<dbReference type="STRING" id="98403.A0A151GV69"/>
<dbReference type="PANTHER" id="PTHR13184">
    <property type="entry name" value="37S RIBOSOMAL PROTEIN S22"/>
    <property type="match status" value="1"/>
</dbReference>
<evidence type="ECO:0000256" key="2">
    <source>
        <dbReference type="ARBA" id="ARBA00022723"/>
    </source>
</evidence>
<dbReference type="Proteomes" id="UP000076580">
    <property type="component" value="Chromosome 01"/>
</dbReference>
<dbReference type="Pfam" id="PF09243">
    <property type="entry name" value="Rsm22"/>
    <property type="match status" value="1"/>
</dbReference>
<comment type="subcellular location">
    <subcellularLocation>
        <location evidence="1">Mitochondrion</location>
    </subcellularLocation>
</comment>
<reference evidence="9 10" key="1">
    <citation type="journal article" date="2016" name="Sci. Rep.">
        <title>Insights into Adaptations to a Near-Obligate Nematode Endoparasitic Lifestyle from the Finished Genome of Drechmeria coniospora.</title>
        <authorList>
            <person name="Zhang L."/>
            <person name="Zhou Z."/>
            <person name="Guo Q."/>
            <person name="Fokkens L."/>
            <person name="Miskei M."/>
            <person name="Pocsi I."/>
            <person name="Zhang W."/>
            <person name="Chen M."/>
            <person name="Wang L."/>
            <person name="Sun Y."/>
            <person name="Donzelli B.G."/>
            <person name="Gibson D.M."/>
            <person name="Nelson D.R."/>
            <person name="Luo J.G."/>
            <person name="Rep M."/>
            <person name="Liu H."/>
            <person name="Yang S."/>
            <person name="Wang J."/>
            <person name="Krasnoff S.B."/>
            <person name="Xu Y."/>
            <person name="Molnar I."/>
            <person name="Lin M."/>
        </authorList>
    </citation>
    <scope>NUCLEOTIDE SEQUENCE [LARGE SCALE GENOMIC DNA]</scope>
    <source>
        <strain evidence="9 10">ARSEF 6962</strain>
    </source>
</reference>
<keyword evidence="6" id="KW-0496">Mitochondrion</keyword>
<keyword evidence="5" id="KW-0411">Iron-sulfur</keyword>
<dbReference type="InParanoid" id="A0A151GV69"/>
<feature type="region of interest" description="Disordered" evidence="8">
    <location>
        <begin position="690"/>
        <end position="709"/>
    </location>
</feature>
<feature type="compositionally biased region" description="Basic and acidic residues" evidence="8">
    <location>
        <begin position="722"/>
        <end position="737"/>
    </location>
</feature>
<name>A0A151GV69_DRECN</name>
<proteinExistence type="predicted"/>
<evidence type="ECO:0000256" key="4">
    <source>
        <dbReference type="ARBA" id="ARBA00023004"/>
    </source>
</evidence>
<keyword evidence="9" id="KW-0687">Ribonucleoprotein</keyword>